<dbReference type="OMA" id="PMQIGET"/>
<proteinExistence type="inferred from homology"/>
<dbReference type="GO" id="GO:0016020">
    <property type="term" value="C:membrane"/>
    <property type="evidence" value="ECO:0007669"/>
    <property type="project" value="UniProtKB-SubCell"/>
</dbReference>
<evidence type="ECO:0000256" key="11">
    <source>
        <dbReference type="ARBA" id="ARBA00023136"/>
    </source>
</evidence>
<keyword evidence="7 12" id="KW-0812">Transmembrane</keyword>
<comment type="similarity">
    <text evidence="3">Belongs to the glycosyltransferase 31 family. Beta3-Gal-T subfamily.</text>
</comment>
<evidence type="ECO:0000256" key="3">
    <source>
        <dbReference type="ARBA" id="ARBA00006462"/>
    </source>
</evidence>
<keyword evidence="9" id="KW-0735">Signal-anchor</keyword>
<dbReference type="EC" id="2.4.1.122" evidence="4"/>
<evidence type="ECO:0000256" key="1">
    <source>
        <dbReference type="ARBA" id="ARBA00004606"/>
    </source>
</evidence>
<name>A0A0U5GFA8_ASPCI</name>
<dbReference type="InterPro" id="IPR026050">
    <property type="entry name" value="C1GALT1/C1GALT1_chp1"/>
</dbReference>
<evidence type="ECO:0000259" key="13">
    <source>
        <dbReference type="Pfam" id="PF02434"/>
    </source>
</evidence>
<organism evidence="14 15">
    <name type="scientific">Aspergillus calidoustus</name>
    <dbReference type="NCBI Taxonomy" id="454130"/>
    <lineage>
        <taxon>Eukaryota</taxon>
        <taxon>Fungi</taxon>
        <taxon>Dikarya</taxon>
        <taxon>Ascomycota</taxon>
        <taxon>Pezizomycotina</taxon>
        <taxon>Eurotiomycetes</taxon>
        <taxon>Eurotiomycetidae</taxon>
        <taxon>Eurotiales</taxon>
        <taxon>Aspergillaceae</taxon>
        <taxon>Aspergillus</taxon>
        <taxon>Aspergillus subgen. Nidulantes</taxon>
    </lineage>
</organism>
<feature type="domain" description="Fringe-like glycosyltransferase" evidence="13">
    <location>
        <begin position="187"/>
        <end position="290"/>
    </location>
</feature>
<evidence type="ECO:0000313" key="14">
    <source>
        <dbReference type="EMBL" id="CEL11074.1"/>
    </source>
</evidence>
<dbReference type="Pfam" id="PF02434">
    <property type="entry name" value="Fringe"/>
    <property type="match status" value="1"/>
</dbReference>
<sequence length="453" mass="51284">MPSIQFPRRCLRYWLSVVLTVLGVAVVYFVTRMNWVSHREEHDIAQWRTASIVSDSGETNATGCAHFDGMDKILVILKTGATEALEKVPIHLDTTLRCAPHYAIFSDYEEDVAGVRTRDTLGSVSEETRQTNPDFGIYNRLRVYGREGLTPGDWADDENGPYGKPGNPGWKLDKWKFLPMIDEALLVKGDAQWYVFIEADSYVIWRNMVQWLSRLDAEKPLYLGAPMQMGGEVFAYGGAGIVLSNPAMQLVSQYRADNFPNIERLTAGGWAGDHVLGMVIKDTGVPLVHSWPLLVPVRVWEFGFFAMVNGCNPWCYPVVSYHHMSPQDIQDMWLFEQQWFRLRDSVLLHRDVFQWYAYDAITSEKDNWDNFSSDNESESSHSDLPATFDDCARKCSLITDCLQFSFSGKGCLTSTRVVGGIRRLGYSSGWMTSRVKALLKNTPKCSKVGFVTT</sequence>
<evidence type="ECO:0000256" key="6">
    <source>
        <dbReference type="ARBA" id="ARBA00022679"/>
    </source>
</evidence>
<evidence type="ECO:0000256" key="9">
    <source>
        <dbReference type="ARBA" id="ARBA00022968"/>
    </source>
</evidence>
<evidence type="ECO:0000313" key="15">
    <source>
        <dbReference type="Proteomes" id="UP000054771"/>
    </source>
</evidence>
<dbReference type="PANTHER" id="PTHR23033">
    <property type="entry name" value="BETA1,3-GALACTOSYLTRANSFERASE"/>
    <property type="match status" value="1"/>
</dbReference>
<keyword evidence="10 12" id="KW-1133">Transmembrane helix</keyword>
<feature type="transmembrane region" description="Helical" evidence="12">
    <location>
        <begin position="12"/>
        <end position="30"/>
    </location>
</feature>
<dbReference type="InterPro" id="IPR003378">
    <property type="entry name" value="Fringe-like_glycosylTrfase"/>
</dbReference>
<accession>A0A0U5GFA8</accession>
<keyword evidence="5" id="KW-0328">Glycosyltransferase</keyword>
<gene>
    <name evidence="14" type="ORF">ASPCAL14181</name>
</gene>
<dbReference type="AlphaFoldDB" id="A0A0U5GFA8"/>
<dbReference type="OrthoDB" id="414175at2759"/>
<evidence type="ECO:0000256" key="12">
    <source>
        <dbReference type="SAM" id="Phobius"/>
    </source>
</evidence>
<keyword evidence="11 12" id="KW-0472">Membrane</keyword>
<dbReference type="GO" id="GO:0000166">
    <property type="term" value="F:nucleotide binding"/>
    <property type="evidence" value="ECO:0007669"/>
    <property type="project" value="UniProtKB-KW"/>
</dbReference>
<comment type="subcellular location">
    <subcellularLocation>
        <location evidence="1">Membrane</location>
        <topology evidence="1">Single-pass type II membrane protein</topology>
    </subcellularLocation>
</comment>
<dbReference type="Gene3D" id="3.90.550.50">
    <property type="match status" value="1"/>
</dbReference>
<dbReference type="GO" id="GO:0016263">
    <property type="term" value="F:glycoprotein-N-acetylgalactosamine 3-beta-galactosyltransferase activity"/>
    <property type="evidence" value="ECO:0007669"/>
    <property type="project" value="UniProtKB-EC"/>
</dbReference>
<keyword evidence="15" id="KW-1185">Reference proteome</keyword>
<keyword evidence="8" id="KW-0547">Nucleotide-binding</keyword>
<evidence type="ECO:0000256" key="2">
    <source>
        <dbReference type="ARBA" id="ARBA00004922"/>
    </source>
</evidence>
<keyword evidence="6" id="KW-0808">Transferase</keyword>
<reference evidence="15" key="1">
    <citation type="journal article" date="2016" name="Genome Announc.">
        <title>Draft genome sequences of fungus Aspergillus calidoustus.</title>
        <authorList>
            <person name="Horn F."/>
            <person name="Linde J."/>
            <person name="Mattern D.J."/>
            <person name="Walther G."/>
            <person name="Guthke R."/>
            <person name="Scherlach K."/>
            <person name="Martin K."/>
            <person name="Brakhage A.A."/>
            <person name="Petzke L."/>
            <person name="Valiante V."/>
        </authorList>
    </citation>
    <scope>NUCLEOTIDE SEQUENCE [LARGE SCALE GENOMIC DNA]</scope>
    <source>
        <strain evidence="15">SF006504</strain>
    </source>
</reference>
<protein>
    <recommendedName>
        <fullName evidence="4">N-acetylgalactosaminide beta-1,3-galactosyltransferase</fullName>
        <ecNumber evidence="4">2.4.1.122</ecNumber>
    </recommendedName>
</protein>
<dbReference type="EMBL" id="CDMC01000022">
    <property type="protein sequence ID" value="CEL11074.1"/>
    <property type="molecule type" value="Genomic_DNA"/>
</dbReference>
<comment type="pathway">
    <text evidence="2">Protein modification; protein glycosylation.</text>
</comment>
<evidence type="ECO:0000256" key="5">
    <source>
        <dbReference type="ARBA" id="ARBA00022676"/>
    </source>
</evidence>
<evidence type="ECO:0000256" key="8">
    <source>
        <dbReference type="ARBA" id="ARBA00022741"/>
    </source>
</evidence>
<dbReference type="Proteomes" id="UP000054771">
    <property type="component" value="Unassembled WGS sequence"/>
</dbReference>
<evidence type="ECO:0000256" key="4">
    <source>
        <dbReference type="ARBA" id="ARBA00012557"/>
    </source>
</evidence>
<evidence type="ECO:0000256" key="7">
    <source>
        <dbReference type="ARBA" id="ARBA00022692"/>
    </source>
</evidence>
<dbReference type="PANTHER" id="PTHR23033:SF47">
    <property type="entry name" value="APPLE DOMAIN-CONTAINING PROTEIN-RELATED"/>
    <property type="match status" value="1"/>
</dbReference>
<evidence type="ECO:0000256" key="10">
    <source>
        <dbReference type="ARBA" id="ARBA00022989"/>
    </source>
</evidence>